<organism evidence="1 2">
    <name type="scientific">Caerostris extrusa</name>
    <name type="common">Bark spider</name>
    <name type="synonym">Caerostris bankana</name>
    <dbReference type="NCBI Taxonomy" id="172846"/>
    <lineage>
        <taxon>Eukaryota</taxon>
        <taxon>Metazoa</taxon>
        <taxon>Ecdysozoa</taxon>
        <taxon>Arthropoda</taxon>
        <taxon>Chelicerata</taxon>
        <taxon>Arachnida</taxon>
        <taxon>Araneae</taxon>
        <taxon>Araneomorphae</taxon>
        <taxon>Entelegynae</taxon>
        <taxon>Araneoidea</taxon>
        <taxon>Araneidae</taxon>
        <taxon>Caerostris</taxon>
    </lineage>
</organism>
<accession>A0AAV4NG30</accession>
<dbReference type="EMBL" id="BPLR01003366">
    <property type="protein sequence ID" value="GIX83767.1"/>
    <property type="molecule type" value="Genomic_DNA"/>
</dbReference>
<gene>
    <name evidence="1" type="ORF">CEXT_131201</name>
</gene>
<keyword evidence="2" id="KW-1185">Reference proteome</keyword>
<sequence length="83" mass="9638">MKRMVETLIMRTTLTKTFSPNAFKLVTKFLLKRPKWIFMSRVRLCVARVTKAQDALSSCAHSRLSICCSPHLFPPTWKNRLTP</sequence>
<protein>
    <submittedName>
        <fullName evidence="1">Uncharacterized protein</fullName>
    </submittedName>
</protein>
<name>A0AAV4NG30_CAEEX</name>
<dbReference type="AlphaFoldDB" id="A0AAV4NG30"/>
<proteinExistence type="predicted"/>
<comment type="caution">
    <text evidence="1">The sequence shown here is derived from an EMBL/GenBank/DDBJ whole genome shotgun (WGS) entry which is preliminary data.</text>
</comment>
<evidence type="ECO:0000313" key="1">
    <source>
        <dbReference type="EMBL" id="GIX83767.1"/>
    </source>
</evidence>
<evidence type="ECO:0000313" key="2">
    <source>
        <dbReference type="Proteomes" id="UP001054945"/>
    </source>
</evidence>
<reference evidence="1 2" key="1">
    <citation type="submission" date="2021-06" db="EMBL/GenBank/DDBJ databases">
        <title>Caerostris extrusa draft genome.</title>
        <authorList>
            <person name="Kono N."/>
            <person name="Arakawa K."/>
        </authorList>
    </citation>
    <scope>NUCLEOTIDE SEQUENCE [LARGE SCALE GENOMIC DNA]</scope>
</reference>
<dbReference type="Proteomes" id="UP001054945">
    <property type="component" value="Unassembled WGS sequence"/>
</dbReference>